<proteinExistence type="predicted"/>
<reference evidence="3" key="1">
    <citation type="submission" date="2024-05" db="EMBL/GenBank/DDBJ databases">
        <title>30 novel species of actinomycetes from the DSMZ collection.</title>
        <authorList>
            <person name="Nouioui I."/>
        </authorList>
    </citation>
    <scope>NUCLEOTIDE SEQUENCE</scope>
    <source>
        <strain evidence="3">DSM 41529</strain>
    </source>
</reference>
<dbReference type="PROSITE" id="PS50231">
    <property type="entry name" value="RICIN_B_LECTIN"/>
    <property type="match status" value="1"/>
</dbReference>
<feature type="domain" description="Ricin B lectin" evidence="2">
    <location>
        <begin position="356"/>
        <end position="436"/>
    </location>
</feature>
<keyword evidence="4" id="KW-1185">Reference proteome</keyword>
<organism evidence="3 4">
    <name type="scientific">Streptomyces lonegramiae</name>
    <dbReference type="NCBI Taxonomy" id="3075524"/>
    <lineage>
        <taxon>Bacteria</taxon>
        <taxon>Bacillati</taxon>
        <taxon>Actinomycetota</taxon>
        <taxon>Actinomycetes</taxon>
        <taxon>Kitasatosporales</taxon>
        <taxon>Streptomycetaceae</taxon>
        <taxon>Streptomyces</taxon>
    </lineage>
</organism>
<protein>
    <submittedName>
        <fullName evidence="3">RICIN domain-containing protein</fullName>
    </submittedName>
</protein>
<name>A0ABU2XKX4_9ACTN</name>
<dbReference type="EMBL" id="JAVRFD010000015">
    <property type="protein sequence ID" value="MDT0546574.1"/>
    <property type="molecule type" value="Genomic_DNA"/>
</dbReference>
<comment type="caution">
    <text evidence="3">The sequence shown here is derived from an EMBL/GenBank/DDBJ whole genome shotgun (WGS) entry which is preliminary data.</text>
</comment>
<evidence type="ECO:0000313" key="4">
    <source>
        <dbReference type="Proteomes" id="UP001180754"/>
    </source>
</evidence>
<dbReference type="InterPro" id="IPR035992">
    <property type="entry name" value="Ricin_B-like_lectins"/>
</dbReference>
<dbReference type="SUPFAM" id="SSF50370">
    <property type="entry name" value="Ricin B-like lectins"/>
    <property type="match status" value="1"/>
</dbReference>
<dbReference type="Proteomes" id="UP001180754">
    <property type="component" value="Unassembled WGS sequence"/>
</dbReference>
<feature type="region of interest" description="Disordered" evidence="1">
    <location>
        <begin position="226"/>
        <end position="317"/>
    </location>
</feature>
<dbReference type="CDD" id="cd00161">
    <property type="entry name" value="beta-trefoil_Ricin-like"/>
    <property type="match status" value="1"/>
</dbReference>
<evidence type="ECO:0000259" key="2">
    <source>
        <dbReference type="Pfam" id="PF14200"/>
    </source>
</evidence>
<gene>
    <name evidence="3" type="ORF">RND15_28270</name>
</gene>
<dbReference type="InterPro" id="IPR000772">
    <property type="entry name" value="Ricin_B_lectin"/>
</dbReference>
<evidence type="ECO:0000256" key="1">
    <source>
        <dbReference type="SAM" id="MobiDB-lite"/>
    </source>
</evidence>
<feature type="region of interest" description="Disordered" evidence="1">
    <location>
        <begin position="119"/>
        <end position="196"/>
    </location>
</feature>
<dbReference type="Gene3D" id="2.80.10.50">
    <property type="match status" value="1"/>
</dbReference>
<evidence type="ECO:0000313" key="3">
    <source>
        <dbReference type="EMBL" id="MDT0546574.1"/>
    </source>
</evidence>
<accession>A0ABU2XKX4</accession>
<feature type="compositionally biased region" description="Low complexity" evidence="1">
    <location>
        <begin position="242"/>
        <end position="266"/>
    </location>
</feature>
<sequence>METGPDPKAARTAAEFVVAMRQLRSWSDLSYRQLERKAEDAGDVLPRATISGALSRDDLPREQLLAAFVRACGGDEEAVASWLTARRRLSMATSGSEPAAASEGASEAAPAAGPAAVSVAASEAAPEPDAHAAAGAAGPRASEAATPAVTPSHGPPSADPDERSHEISRPAEGAEVLASGKEPGSAPEEPTSGSAWRRRYLPTLAVGLSAAVGVLLLAYWPFSGSDGSGPDARSGAGSGPSTDADPPSKTPAPSDSSDTSDTSKTPGTEEPIADDDTAPASPTRDASPSKPGPTATATGSKPRLPAAGPTRIHPVSAPDLCLTEGWDRKKTRRDEIAVQRPCADVPLPRVSLDAVGDGVYRIQWDHPDPDKGLGCLTVDGGATDQGALLYPDGCSNADNRNFRLEPSHGGFRLRPVHSGLCVGIQPPRTEGAEAIQTACTGAADQAFRFTAP</sequence>
<dbReference type="RefSeq" id="WP_311727052.1">
    <property type="nucleotide sequence ID" value="NZ_JAVRFD010000015.1"/>
</dbReference>
<feature type="compositionally biased region" description="Basic and acidic residues" evidence="1">
    <location>
        <begin position="160"/>
        <end position="169"/>
    </location>
</feature>
<feature type="compositionally biased region" description="Low complexity" evidence="1">
    <location>
        <begin position="119"/>
        <end position="148"/>
    </location>
</feature>
<dbReference type="Pfam" id="PF14200">
    <property type="entry name" value="RicinB_lectin_2"/>
    <property type="match status" value="1"/>
</dbReference>